<evidence type="ECO:0008006" key="3">
    <source>
        <dbReference type="Google" id="ProtNLM"/>
    </source>
</evidence>
<comment type="caution">
    <text evidence="1">The sequence shown here is derived from an EMBL/GenBank/DDBJ whole genome shotgun (WGS) entry which is preliminary data.</text>
</comment>
<keyword evidence="2" id="KW-1185">Reference proteome</keyword>
<dbReference type="SUPFAM" id="SSF52540">
    <property type="entry name" value="P-loop containing nucleoside triphosphate hydrolases"/>
    <property type="match status" value="1"/>
</dbReference>
<gene>
    <name evidence="1" type="ORF">DIZ78_01495</name>
</gene>
<dbReference type="AlphaFoldDB" id="A0A370DU21"/>
<name>A0A370DU21_9GAMM</name>
<evidence type="ECO:0000313" key="1">
    <source>
        <dbReference type="EMBL" id="RDH88669.1"/>
    </source>
</evidence>
<sequence length="178" mass="20517">MNVFILNTGRCGSTTWIEACKNIRNYTAAHESRSHLIGEQRLAYPSRHIEADNRLSWYLGRLDALYGDDAFYVHLSRNRDETAQSFSRRIDFGIMRAYREGILQNMEPDYSAEALAHDYIETVESNIALFLKDKHNKINVRLESAKADFSLFWKAIGAEGELEKALAEFDVRHNPSTR</sequence>
<dbReference type="Proteomes" id="UP000254771">
    <property type="component" value="Unassembled WGS sequence"/>
</dbReference>
<reference evidence="1 2" key="1">
    <citation type="journal article" date="2018" name="ISME J.">
        <title>Endosymbiont genomes yield clues of tubeworm success.</title>
        <authorList>
            <person name="Li Y."/>
            <person name="Liles M.R."/>
            <person name="Halanych K.M."/>
        </authorList>
    </citation>
    <scope>NUCLEOTIDE SEQUENCE [LARGE SCALE GENOMIC DNA]</scope>
    <source>
        <strain evidence="1">A1462</strain>
    </source>
</reference>
<proteinExistence type="predicted"/>
<evidence type="ECO:0000313" key="2">
    <source>
        <dbReference type="Proteomes" id="UP000254771"/>
    </source>
</evidence>
<accession>A0A370DU21</accession>
<protein>
    <recommendedName>
        <fullName evidence="3">Sulfotransferase family protein</fullName>
    </recommendedName>
</protein>
<dbReference type="InterPro" id="IPR027417">
    <property type="entry name" value="P-loop_NTPase"/>
</dbReference>
<organism evidence="1 2">
    <name type="scientific">endosymbiont of Escarpia spicata</name>
    <dbReference type="NCBI Taxonomy" id="2200908"/>
    <lineage>
        <taxon>Bacteria</taxon>
        <taxon>Pseudomonadati</taxon>
        <taxon>Pseudomonadota</taxon>
        <taxon>Gammaproteobacteria</taxon>
        <taxon>sulfur-oxidizing symbionts</taxon>
    </lineage>
</organism>
<dbReference type="EMBL" id="QFXE01000001">
    <property type="protein sequence ID" value="RDH88669.1"/>
    <property type="molecule type" value="Genomic_DNA"/>
</dbReference>